<sequence>MGKNTFTVELEGQKKSVTINIAEPEFIEGWWTSDKDGQVPLEKSKLGETVYFHVETKGLAVGQELELNLAEYDYNASGGFLFYDIIDPDDRKFPEDAVVKKATIEQKGNKRVATVELFLDEKWQGIIKDDHDVWFSLDESIELYWEVIYGKRKKLLPYSTDNYLNVAQSDRTLYFKPPAFGHNLPQLMSNDGSPLLPMKFIKGKVQSKLTKKAVKFVNNTINKEISNIAMTKLEKGSLVTNTGREQINPYANIYNYDEIYTNDGTLLKDLKKRKNWGNTNETTKEISQYDYFTKTGKRLQVLGFLKNVGTTLGFFDVLKFGMEDSLDTDSPLGSMGIGGLGNIGGSFALVFSVAGLLMKEMKEEDDIVMEEIVQQELAQAKLSGLEGVRKFVSDWGHNKEYKYDLLPLQEDTVNELLSGKFENLAGVLDYDSAVENFKSPIFVLRRRQMNNNKELPIDIIDTIICDY</sequence>
<keyword evidence="2" id="KW-1185">Reference proteome</keyword>
<dbReference type="EMBL" id="QKYV01000006">
    <property type="protein sequence ID" value="PZW39261.1"/>
    <property type="molecule type" value="Genomic_DNA"/>
</dbReference>
<reference evidence="1 2" key="1">
    <citation type="submission" date="2018-06" db="EMBL/GenBank/DDBJ databases">
        <title>Genomic Encyclopedia of Archaeal and Bacterial Type Strains, Phase II (KMG-II): from individual species to whole genera.</title>
        <authorList>
            <person name="Goeker M."/>
        </authorList>
    </citation>
    <scope>NUCLEOTIDE SEQUENCE [LARGE SCALE GENOMIC DNA]</scope>
    <source>
        <strain evidence="1 2">DSM 15361</strain>
    </source>
</reference>
<protein>
    <submittedName>
        <fullName evidence="1">Uncharacterized protein</fullName>
    </submittedName>
</protein>
<accession>A0A2W7HX75</accession>
<dbReference type="Proteomes" id="UP000249542">
    <property type="component" value="Unassembled WGS sequence"/>
</dbReference>
<comment type="caution">
    <text evidence="1">The sequence shown here is derived from an EMBL/GenBank/DDBJ whole genome shotgun (WGS) entry which is preliminary data.</text>
</comment>
<proteinExistence type="predicted"/>
<evidence type="ECO:0000313" key="1">
    <source>
        <dbReference type="EMBL" id="PZW39261.1"/>
    </source>
</evidence>
<dbReference type="RefSeq" id="WP_111541673.1">
    <property type="nucleotide sequence ID" value="NZ_QKYV01000006.1"/>
</dbReference>
<evidence type="ECO:0000313" key="2">
    <source>
        <dbReference type="Proteomes" id="UP000249542"/>
    </source>
</evidence>
<gene>
    <name evidence="1" type="ORF">LX95_02403</name>
</gene>
<dbReference type="AlphaFoldDB" id="A0A2W7HX75"/>
<name>A0A2W7HX75_9FLAO</name>
<organism evidence="1 2">
    <name type="scientific">Mesonia algae</name>
    <dbReference type="NCBI Taxonomy" id="213248"/>
    <lineage>
        <taxon>Bacteria</taxon>
        <taxon>Pseudomonadati</taxon>
        <taxon>Bacteroidota</taxon>
        <taxon>Flavobacteriia</taxon>
        <taxon>Flavobacteriales</taxon>
        <taxon>Flavobacteriaceae</taxon>
        <taxon>Mesonia</taxon>
    </lineage>
</organism>